<name>A0A4Y7L2V5_PAPSO</name>
<gene>
    <name evidence="1" type="ORF">C5167_003787</name>
</gene>
<dbReference type="EMBL" id="CM010723">
    <property type="protein sequence ID" value="RZC79516.1"/>
    <property type="molecule type" value="Genomic_DNA"/>
</dbReference>
<sequence length="63" mass="6982">MLIEKLIDEKLEGTPIDSSSERIFFQKSSTPGATNEERKVGYSSLTNFLIGNYTALLQRGTGK</sequence>
<dbReference type="Gramene" id="RZC79516">
    <property type="protein sequence ID" value="RZC79516"/>
    <property type="gene ID" value="C5167_003787"/>
</dbReference>
<keyword evidence="2" id="KW-1185">Reference proteome</keyword>
<evidence type="ECO:0000313" key="2">
    <source>
        <dbReference type="Proteomes" id="UP000316621"/>
    </source>
</evidence>
<dbReference type="AlphaFoldDB" id="A0A4Y7L2V5"/>
<dbReference type="Proteomes" id="UP000316621">
    <property type="component" value="Chromosome 9"/>
</dbReference>
<reference evidence="1 2" key="1">
    <citation type="journal article" date="2018" name="Science">
        <title>The opium poppy genome and morphinan production.</title>
        <authorList>
            <person name="Guo L."/>
            <person name="Winzer T."/>
            <person name="Yang X."/>
            <person name="Li Y."/>
            <person name="Ning Z."/>
            <person name="He Z."/>
            <person name="Teodor R."/>
            <person name="Lu Y."/>
            <person name="Bowser T.A."/>
            <person name="Graham I.A."/>
            <person name="Ye K."/>
        </authorList>
    </citation>
    <scope>NUCLEOTIDE SEQUENCE [LARGE SCALE GENOMIC DNA]</scope>
    <source>
        <strain evidence="2">cv. HN1</strain>
        <tissue evidence="1">Leaves</tissue>
    </source>
</reference>
<evidence type="ECO:0000313" key="1">
    <source>
        <dbReference type="EMBL" id="RZC79516.1"/>
    </source>
</evidence>
<protein>
    <submittedName>
        <fullName evidence="1">Uncharacterized protein</fullName>
    </submittedName>
</protein>
<organism evidence="1 2">
    <name type="scientific">Papaver somniferum</name>
    <name type="common">Opium poppy</name>
    <dbReference type="NCBI Taxonomy" id="3469"/>
    <lineage>
        <taxon>Eukaryota</taxon>
        <taxon>Viridiplantae</taxon>
        <taxon>Streptophyta</taxon>
        <taxon>Embryophyta</taxon>
        <taxon>Tracheophyta</taxon>
        <taxon>Spermatophyta</taxon>
        <taxon>Magnoliopsida</taxon>
        <taxon>Ranunculales</taxon>
        <taxon>Papaveraceae</taxon>
        <taxon>Papaveroideae</taxon>
        <taxon>Papaver</taxon>
    </lineage>
</organism>
<accession>A0A4Y7L2V5</accession>
<proteinExistence type="predicted"/>